<reference evidence="2" key="1">
    <citation type="journal article" date="2009" name="Rice">
        <title>De Novo Next Generation Sequencing of Plant Genomes.</title>
        <authorList>
            <person name="Rounsley S."/>
            <person name="Marri P.R."/>
            <person name="Yu Y."/>
            <person name="He R."/>
            <person name="Sisneros N."/>
            <person name="Goicoechea J.L."/>
            <person name="Lee S.J."/>
            <person name="Angelova A."/>
            <person name="Kudrna D."/>
            <person name="Luo M."/>
            <person name="Affourtit J."/>
            <person name="Desany B."/>
            <person name="Knight J."/>
            <person name="Niazi F."/>
            <person name="Egholm M."/>
            <person name="Wing R.A."/>
        </authorList>
    </citation>
    <scope>NUCLEOTIDE SEQUENCE [LARGE SCALE GENOMIC DNA]</scope>
    <source>
        <strain evidence="2">cv. IRGC 105608</strain>
    </source>
</reference>
<proteinExistence type="predicted"/>
<evidence type="ECO:0000313" key="3">
    <source>
        <dbReference type="Proteomes" id="UP000026960"/>
    </source>
</evidence>
<feature type="region of interest" description="Disordered" evidence="1">
    <location>
        <begin position="1"/>
        <end position="60"/>
    </location>
</feature>
<accession>A0A0D3FYD4</accession>
<dbReference type="Gramene" id="OBART04G19990.1">
    <property type="protein sequence ID" value="OBART04G19990.1"/>
    <property type="gene ID" value="OBART04G19990"/>
</dbReference>
<dbReference type="EnsemblPlants" id="OBART04G19990.1">
    <property type="protein sequence ID" value="OBART04G19990.1"/>
    <property type="gene ID" value="OBART04G19990"/>
</dbReference>
<dbReference type="HOGENOM" id="CLU_2945351_0_0_1"/>
<dbReference type="PaxDb" id="65489-OBART04G19990.1"/>
<evidence type="ECO:0000256" key="1">
    <source>
        <dbReference type="SAM" id="MobiDB-lite"/>
    </source>
</evidence>
<sequence>MGKENEERKKKGKGQCSEHPWPPCCWHSPRHGRSAASRAEPQLSRIPHPPGHRRHRTVPC</sequence>
<feature type="compositionally biased region" description="Basic residues" evidence="1">
    <location>
        <begin position="50"/>
        <end position="60"/>
    </location>
</feature>
<keyword evidence="3" id="KW-1185">Reference proteome</keyword>
<protein>
    <submittedName>
        <fullName evidence="2">Uncharacterized protein</fullName>
    </submittedName>
</protein>
<name>A0A0D3FYD4_9ORYZ</name>
<organism evidence="2">
    <name type="scientific">Oryza barthii</name>
    <dbReference type="NCBI Taxonomy" id="65489"/>
    <lineage>
        <taxon>Eukaryota</taxon>
        <taxon>Viridiplantae</taxon>
        <taxon>Streptophyta</taxon>
        <taxon>Embryophyta</taxon>
        <taxon>Tracheophyta</taxon>
        <taxon>Spermatophyta</taxon>
        <taxon>Magnoliopsida</taxon>
        <taxon>Liliopsida</taxon>
        <taxon>Poales</taxon>
        <taxon>Poaceae</taxon>
        <taxon>BOP clade</taxon>
        <taxon>Oryzoideae</taxon>
        <taxon>Oryzeae</taxon>
        <taxon>Oryzinae</taxon>
        <taxon>Oryza</taxon>
    </lineage>
</organism>
<dbReference type="AlphaFoldDB" id="A0A0D3FYD4"/>
<evidence type="ECO:0000313" key="2">
    <source>
        <dbReference type="EnsemblPlants" id="OBART04G19990.1"/>
    </source>
</evidence>
<reference evidence="2" key="2">
    <citation type="submission" date="2015-03" db="UniProtKB">
        <authorList>
            <consortium name="EnsemblPlants"/>
        </authorList>
    </citation>
    <scope>IDENTIFICATION</scope>
</reference>
<dbReference type="Proteomes" id="UP000026960">
    <property type="component" value="Chromosome 4"/>
</dbReference>